<dbReference type="GO" id="GO:0030479">
    <property type="term" value="C:actin cortical patch"/>
    <property type="evidence" value="ECO:0007669"/>
    <property type="project" value="TreeGrafter"/>
</dbReference>
<feature type="non-terminal residue" evidence="1">
    <location>
        <position position="89"/>
    </location>
</feature>
<dbReference type="PANTHER" id="PTHR15629:SF2">
    <property type="entry name" value="SH3 DOMAIN-CONTAINING YSC84-LIKE PROTEIN 1"/>
    <property type="match status" value="1"/>
</dbReference>
<organism evidence="1 2">
    <name type="scientific">Dimargaris verticillata</name>
    <dbReference type="NCBI Taxonomy" id="2761393"/>
    <lineage>
        <taxon>Eukaryota</taxon>
        <taxon>Fungi</taxon>
        <taxon>Fungi incertae sedis</taxon>
        <taxon>Zoopagomycota</taxon>
        <taxon>Kickxellomycotina</taxon>
        <taxon>Dimargaritomycetes</taxon>
        <taxon>Dimargaritales</taxon>
        <taxon>Dimargaritaceae</taxon>
        <taxon>Dimargaris</taxon>
    </lineage>
</organism>
<comment type="caution">
    <text evidence="1">The sequence shown here is derived from an EMBL/GenBank/DDBJ whole genome shotgun (WGS) entry which is preliminary data.</text>
</comment>
<evidence type="ECO:0000313" key="2">
    <source>
        <dbReference type="Proteomes" id="UP001151582"/>
    </source>
</evidence>
<reference evidence="1" key="1">
    <citation type="submission" date="2022-07" db="EMBL/GenBank/DDBJ databases">
        <title>Phylogenomic reconstructions and comparative analyses of Kickxellomycotina fungi.</title>
        <authorList>
            <person name="Reynolds N.K."/>
            <person name="Stajich J.E."/>
            <person name="Barry K."/>
            <person name="Grigoriev I.V."/>
            <person name="Crous P."/>
            <person name="Smith M.E."/>
        </authorList>
    </citation>
    <scope>NUCLEOTIDE SEQUENCE</scope>
    <source>
        <strain evidence="1">RSA 567</strain>
    </source>
</reference>
<gene>
    <name evidence="1" type="ORF">H4R34_004853</name>
</gene>
<dbReference type="EMBL" id="JANBQB010000708">
    <property type="protein sequence ID" value="KAJ1974078.1"/>
    <property type="molecule type" value="Genomic_DNA"/>
</dbReference>
<accession>A0A9W8AY13</accession>
<dbReference type="Proteomes" id="UP001151582">
    <property type="component" value="Unassembled WGS sequence"/>
</dbReference>
<dbReference type="GO" id="GO:0051015">
    <property type="term" value="F:actin filament binding"/>
    <property type="evidence" value="ECO:0007669"/>
    <property type="project" value="TreeGrafter"/>
</dbReference>
<proteinExistence type="predicted"/>
<protein>
    <submittedName>
        <fullName evidence="1">Uncharacterized protein</fullName>
    </submittedName>
</protein>
<dbReference type="PANTHER" id="PTHR15629">
    <property type="entry name" value="SH3YL1 PROTEIN"/>
    <property type="match status" value="1"/>
</dbReference>
<dbReference type="GO" id="GO:0051017">
    <property type="term" value="P:actin filament bundle assembly"/>
    <property type="evidence" value="ECO:0007669"/>
    <property type="project" value="TreeGrafter"/>
</dbReference>
<name>A0A9W8AY13_9FUNG</name>
<evidence type="ECO:0000313" key="1">
    <source>
        <dbReference type="EMBL" id="KAJ1974078.1"/>
    </source>
</evidence>
<keyword evidence="2" id="KW-1185">Reference proteome</keyword>
<dbReference type="GO" id="GO:0051666">
    <property type="term" value="P:actin cortical patch localization"/>
    <property type="evidence" value="ECO:0007669"/>
    <property type="project" value="TreeGrafter"/>
</dbReference>
<sequence>MVNLPLPASLPSECQKAANTLKGFIDPATAKGVDNIIPPSVINNCKGLALLTVIKGGFLWSGRAGSGLVVARLADGSWSAPSCIGTASV</sequence>
<dbReference type="GO" id="GO:0035091">
    <property type="term" value="F:phosphatidylinositol binding"/>
    <property type="evidence" value="ECO:0007669"/>
    <property type="project" value="TreeGrafter"/>
</dbReference>
<dbReference type="OrthoDB" id="443981at2759"/>
<dbReference type="AlphaFoldDB" id="A0A9W8AY13"/>
<dbReference type="InterPro" id="IPR051702">
    <property type="entry name" value="SH3_domain_YSC84-like"/>
</dbReference>